<accession>A0A511N3W1</accession>
<dbReference type="GO" id="GO:0046872">
    <property type="term" value="F:metal ion binding"/>
    <property type="evidence" value="ECO:0007669"/>
    <property type="project" value="UniProtKB-KW"/>
</dbReference>
<organism evidence="3 4">
    <name type="scientific">Deinococcus cellulosilyticus (strain DSM 18568 / NBRC 106333 / KACC 11606 / 5516J-15)</name>
    <dbReference type="NCBI Taxonomy" id="1223518"/>
    <lineage>
        <taxon>Bacteria</taxon>
        <taxon>Thermotogati</taxon>
        <taxon>Deinococcota</taxon>
        <taxon>Deinococci</taxon>
        <taxon>Deinococcales</taxon>
        <taxon>Deinococcaceae</taxon>
        <taxon>Deinococcus</taxon>
    </lineage>
</organism>
<keyword evidence="3" id="KW-0456">Lyase</keyword>
<dbReference type="Gene3D" id="3.10.180.10">
    <property type="entry name" value="2,3-Dihydroxybiphenyl 1,2-Dioxygenase, domain 1"/>
    <property type="match status" value="1"/>
</dbReference>
<dbReference type="GO" id="GO:0046491">
    <property type="term" value="P:L-methylmalonyl-CoA metabolic process"/>
    <property type="evidence" value="ECO:0007669"/>
    <property type="project" value="TreeGrafter"/>
</dbReference>
<evidence type="ECO:0000259" key="2">
    <source>
        <dbReference type="PROSITE" id="PS51819"/>
    </source>
</evidence>
<dbReference type="InterPro" id="IPR051785">
    <property type="entry name" value="MMCE/EMCE_epimerase"/>
</dbReference>
<dbReference type="EMBL" id="BJXB01000011">
    <property type="protein sequence ID" value="GEM47071.1"/>
    <property type="molecule type" value="Genomic_DNA"/>
</dbReference>
<proteinExistence type="predicted"/>
<dbReference type="RefSeq" id="WP_146885033.1">
    <property type="nucleotide sequence ID" value="NZ_BJXB01000011.1"/>
</dbReference>
<dbReference type="Pfam" id="PF00903">
    <property type="entry name" value="Glyoxalase"/>
    <property type="match status" value="1"/>
</dbReference>
<feature type="domain" description="VOC" evidence="2">
    <location>
        <begin position="1"/>
        <end position="119"/>
    </location>
</feature>
<sequence>MLKHVSFITQSADQIIEFYLLLGAQVLKDETRPEEALRRLVLQFPGGTLQFFQPSVPPEKKQSNWMEHIAFVVEDFDALHDTLKAQGVTFTREKTRSPGGKRMFFVLDPDDRQLEILESSGRMMRTSVER</sequence>
<keyword evidence="4" id="KW-1185">Reference proteome</keyword>
<dbReference type="Proteomes" id="UP000321306">
    <property type="component" value="Unassembled WGS sequence"/>
</dbReference>
<dbReference type="OrthoDB" id="9789841at2"/>
<comment type="caution">
    <text evidence="3">The sequence shown here is derived from an EMBL/GenBank/DDBJ whole genome shotgun (WGS) entry which is preliminary data.</text>
</comment>
<dbReference type="InterPro" id="IPR037523">
    <property type="entry name" value="VOC_core"/>
</dbReference>
<dbReference type="GO" id="GO:0004493">
    <property type="term" value="F:methylmalonyl-CoA epimerase activity"/>
    <property type="evidence" value="ECO:0007669"/>
    <property type="project" value="TreeGrafter"/>
</dbReference>
<name>A0A511N3W1_DEIC1</name>
<dbReference type="InterPro" id="IPR029068">
    <property type="entry name" value="Glyas_Bleomycin-R_OHBP_Dase"/>
</dbReference>
<protein>
    <submittedName>
        <fullName evidence="3">Lactoylglutathione lyase</fullName>
    </submittedName>
</protein>
<dbReference type="PANTHER" id="PTHR43048">
    <property type="entry name" value="METHYLMALONYL-COA EPIMERASE"/>
    <property type="match status" value="1"/>
</dbReference>
<dbReference type="PROSITE" id="PS51819">
    <property type="entry name" value="VOC"/>
    <property type="match status" value="1"/>
</dbReference>
<dbReference type="GO" id="GO:0016829">
    <property type="term" value="F:lyase activity"/>
    <property type="evidence" value="ECO:0007669"/>
    <property type="project" value="UniProtKB-KW"/>
</dbReference>
<dbReference type="AlphaFoldDB" id="A0A511N3W1"/>
<evidence type="ECO:0000313" key="4">
    <source>
        <dbReference type="Proteomes" id="UP000321306"/>
    </source>
</evidence>
<dbReference type="SUPFAM" id="SSF54593">
    <property type="entry name" value="Glyoxalase/Bleomycin resistance protein/Dihydroxybiphenyl dioxygenase"/>
    <property type="match status" value="1"/>
</dbReference>
<dbReference type="PANTHER" id="PTHR43048:SF5">
    <property type="entry name" value="BLR5325 PROTEIN"/>
    <property type="match status" value="1"/>
</dbReference>
<dbReference type="InterPro" id="IPR004360">
    <property type="entry name" value="Glyas_Fos-R_dOase_dom"/>
</dbReference>
<keyword evidence="1" id="KW-0479">Metal-binding</keyword>
<evidence type="ECO:0000313" key="3">
    <source>
        <dbReference type="EMBL" id="GEM47071.1"/>
    </source>
</evidence>
<evidence type="ECO:0000256" key="1">
    <source>
        <dbReference type="ARBA" id="ARBA00022723"/>
    </source>
</evidence>
<gene>
    <name evidence="3" type="ORF">DC3_27060</name>
</gene>
<reference evidence="3 4" key="1">
    <citation type="submission" date="2019-07" db="EMBL/GenBank/DDBJ databases">
        <title>Whole genome shotgun sequence of Deinococcus cellulosilyticus NBRC 106333.</title>
        <authorList>
            <person name="Hosoyama A."/>
            <person name="Uohara A."/>
            <person name="Ohji S."/>
            <person name="Ichikawa N."/>
        </authorList>
    </citation>
    <scope>NUCLEOTIDE SEQUENCE [LARGE SCALE GENOMIC DNA]</scope>
    <source>
        <strain evidence="3 4">NBRC 106333</strain>
    </source>
</reference>